<keyword evidence="3" id="KW-0206">Cytoskeleton</keyword>
<dbReference type="PANTHER" id="PTHR46126:SF1">
    <property type="entry name" value="DYNACTIN SUBUNIT 5"/>
    <property type="match status" value="1"/>
</dbReference>
<evidence type="ECO:0000256" key="5">
    <source>
        <dbReference type="ARBA" id="ARBA00034865"/>
    </source>
</evidence>
<dbReference type="Gene3D" id="2.160.10.10">
    <property type="entry name" value="Hexapeptide repeat proteins"/>
    <property type="match status" value="1"/>
</dbReference>
<dbReference type="AlphaFoldDB" id="A0A1E4ST24"/>
<dbReference type="EMBL" id="KV453877">
    <property type="protein sequence ID" value="ODV82659.1"/>
    <property type="molecule type" value="Genomic_DNA"/>
</dbReference>
<dbReference type="Pfam" id="PF21711">
    <property type="entry name" value="DCTN5"/>
    <property type="match status" value="1"/>
</dbReference>
<gene>
    <name evidence="6" type="ORF">CANARDRAFT_30641</name>
</gene>
<reference evidence="7" key="1">
    <citation type="submission" date="2016-04" db="EMBL/GenBank/DDBJ databases">
        <title>Comparative genomics of biotechnologically important yeasts.</title>
        <authorList>
            <consortium name="DOE Joint Genome Institute"/>
            <person name="Riley R."/>
            <person name="Haridas S."/>
            <person name="Wolfe K.H."/>
            <person name="Lopes M.R."/>
            <person name="Hittinger C.T."/>
            <person name="Goker M."/>
            <person name="Salamov A."/>
            <person name="Wisecaver J."/>
            <person name="Long T.M."/>
            <person name="Aerts A.L."/>
            <person name="Barry K."/>
            <person name="Choi C."/>
            <person name="Clum A."/>
            <person name="Coughlan A.Y."/>
            <person name="Deshpande S."/>
            <person name="Douglass A.P."/>
            <person name="Hanson S.J."/>
            <person name="Klenk H.-P."/>
            <person name="Labutti K."/>
            <person name="Lapidus A."/>
            <person name="Lindquist E."/>
            <person name="Lipzen A."/>
            <person name="Meier-Kolthoff J.P."/>
            <person name="Ohm R.A."/>
            <person name="Otillar R.P."/>
            <person name="Pangilinan J."/>
            <person name="Peng Y."/>
            <person name="Rokas A."/>
            <person name="Rosa C.A."/>
            <person name="Scheuner C."/>
            <person name="Sibirny A.A."/>
            <person name="Slot J.C."/>
            <person name="Stielow J.B."/>
            <person name="Sun H."/>
            <person name="Kurtzman C.P."/>
            <person name="Blackwell M."/>
            <person name="Grigoriev I.V."/>
            <person name="Jeffries T.W."/>
        </authorList>
    </citation>
    <scope>NUCLEOTIDE SEQUENCE [LARGE SCALE GENOMIC DNA]</scope>
    <source>
        <strain evidence="7">NRRL YB-2248</strain>
    </source>
</reference>
<proteinExistence type="inferred from homology"/>
<name>A0A1E4ST24_9ASCO</name>
<dbReference type="PANTHER" id="PTHR46126">
    <property type="entry name" value="DYNACTIN SUBUNIT 5"/>
    <property type="match status" value="1"/>
</dbReference>
<protein>
    <recommendedName>
        <fullName evidence="5">Dynactin subunit 5</fullName>
    </recommendedName>
</protein>
<evidence type="ECO:0000313" key="7">
    <source>
        <dbReference type="Proteomes" id="UP000094801"/>
    </source>
</evidence>
<evidence type="ECO:0000256" key="1">
    <source>
        <dbReference type="ARBA" id="ARBA00004245"/>
    </source>
</evidence>
<evidence type="ECO:0000256" key="3">
    <source>
        <dbReference type="ARBA" id="ARBA00023212"/>
    </source>
</evidence>
<dbReference type="InterPro" id="IPR047125">
    <property type="entry name" value="DCTN5"/>
</dbReference>
<organism evidence="6 7">
    <name type="scientific">[Candida] arabinofermentans NRRL YB-2248</name>
    <dbReference type="NCBI Taxonomy" id="983967"/>
    <lineage>
        <taxon>Eukaryota</taxon>
        <taxon>Fungi</taxon>
        <taxon>Dikarya</taxon>
        <taxon>Ascomycota</taxon>
        <taxon>Saccharomycotina</taxon>
        <taxon>Pichiomycetes</taxon>
        <taxon>Pichiales</taxon>
        <taxon>Pichiaceae</taxon>
        <taxon>Ogataea</taxon>
        <taxon>Ogataea/Candida clade</taxon>
    </lineage>
</organism>
<dbReference type="Proteomes" id="UP000094801">
    <property type="component" value="Unassembled WGS sequence"/>
</dbReference>
<keyword evidence="7" id="KW-1185">Reference proteome</keyword>
<accession>A0A1E4ST24</accession>
<evidence type="ECO:0000256" key="2">
    <source>
        <dbReference type="ARBA" id="ARBA00022490"/>
    </source>
</evidence>
<dbReference type="GO" id="GO:0005869">
    <property type="term" value="C:dynactin complex"/>
    <property type="evidence" value="ECO:0007669"/>
    <property type="project" value="TreeGrafter"/>
</dbReference>
<keyword evidence="2" id="KW-0963">Cytoplasm</keyword>
<dbReference type="SUPFAM" id="SSF51161">
    <property type="entry name" value="Trimeric LpxA-like enzymes"/>
    <property type="match status" value="1"/>
</dbReference>
<evidence type="ECO:0000256" key="4">
    <source>
        <dbReference type="ARBA" id="ARBA00034706"/>
    </source>
</evidence>
<comment type="similarity">
    <text evidence="4">Belongs to the dynactin subunits 5/6 family. Dynactin subunit 5 subfamily.</text>
</comment>
<dbReference type="InterPro" id="IPR011004">
    <property type="entry name" value="Trimer_LpxA-like_sf"/>
</dbReference>
<sequence>MDTVTNDDKQWIETSSGNRIHKTCQIKGSNRITIQRNTTIDTNSTISVINQDNTITIGKFCFISNNVTLKSSSNSVKIGSYTLIDSGSKLQNCRSIGNRVRIGKNCVIGKGCIIHDCCSIEDNVRIPANYTIPPFSLVKYISNHHNHDEVESLNFEIAELDESFKKIHETSVKNMVLLGEEWY</sequence>
<dbReference type="OrthoDB" id="417208at2759"/>
<evidence type="ECO:0000313" key="6">
    <source>
        <dbReference type="EMBL" id="ODV82659.1"/>
    </source>
</evidence>
<dbReference type="STRING" id="983967.A0A1E4ST24"/>
<comment type="subcellular location">
    <subcellularLocation>
        <location evidence="1">Cytoplasm</location>
        <location evidence="1">Cytoskeleton</location>
    </subcellularLocation>
</comment>